<dbReference type="Proteomes" id="UP000198900">
    <property type="component" value="Unassembled WGS sequence"/>
</dbReference>
<keyword evidence="2" id="KW-1133">Transmembrane helix</keyword>
<keyword evidence="2" id="KW-0472">Membrane</keyword>
<dbReference type="EMBL" id="FNDI01000012">
    <property type="protein sequence ID" value="SDI13375.1"/>
    <property type="molecule type" value="Genomic_DNA"/>
</dbReference>
<dbReference type="RefSeq" id="WP_143036537.1">
    <property type="nucleotide sequence ID" value="NZ_FNDI01000012.1"/>
</dbReference>
<keyword evidence="4" id="KW-1185">Reference proteome</keyword>
<feature type="transmembrane region" description="Helical" evidence="2">
    <location>
        <begin position="22"/>
        <end position="42"/>
    </location>
</feature>
<gene>
    <name evidence="3" type="ORF">SAMN04487926_112159</name>
</gene>
<feature type="transmembrane region" description="Helical" evidence="2">
    <location>
        <begin position="54"/>
        <end position="71"/>
    </location>
</feature>
<keyword evidence="2" id="KW-0812">Transmembrane</keyword>
<name>A0A7Z7B8F7_9BURK</name>
<evidence type="ECO:0000256" key="1">
    <source>
        <dbReference type="SAM" id="MobiDB-lite"/>
    </source>
</evidence>
<reference evidence="3" key="1">
    <citation type="submission" date="2016-10" db="EMBL/GenBank/DDBJ databases">
        <authorList>
            <person name="Varghese N."/>
            <person name="Submissions S."/>
        </authorList>
    </citation>
    <scope>NUCLEOTIDE SEQUENCE [LARGE SCALE GENOMIC DNA]</scope>
    <source>
        <strain evidence="3">YR281</strain>
    </source>
</reference>
<evidence type="ECO:0000313" key="4">
    <source>
        <dbReference type="Proteomes" id="UP000198900"/>
    </source>
</evidence>
<comment type="caution">
    <text evidence="3">The sequence shown here is derived from an EMBL/GenBank/DDBJ whole genome shotgun (WGS) entry which is preliminary data.</text>
</comment>
<evidence type="ECO:0000313" key="3">
    <source>
        <dbReference type="EMBL" id="SDI13375.1"/>
    </source>
</evidence>
<feature type="compositionally biased region" description="Polar residues" evidence="1">
    <location>
        <begin position="437"/>
        <end position="446"/>
    </location>
</feature>
<organism evidence="3 4">
    <name type="scientific">Paraburkholderia steynii</name>
    <dbReference type="NCBI Taxonomy" id="1245441"/>
    <lineage>
        <taxon>Bacteria</taxon>
        <taxon>Pseudomonadati</taxon>
        <taxon>Pseudomonadota</taxon>
        <taxon>Betaproteobacteria</taxon>
        <taxon>Burkholderiales</taxon>
        <taxon>Burkholderiaceae</taxon>
        <taxon>Paraburkholderia</taxon>
    </lineage>
</organism>
<protein>
    <submittedName>
        <fullName evidence="3">Uncharacterized protein</fullName>
    </submittedName>
</protein>
<dbReference type="AlphaFoldDB" id="A0A7Z7B8F7"/>
<sequence length="529" mass="58319">MAVDFKLLPTNVASPNNAPSRFVWTVAFFVMVLVGVFLALLFWPKELPTQTWKFWTCLVLFPLGIPALVVLRRYSAYEGHKLDAALSNEAVQELNTRVFGAASIPLVLIGAAHRFSCDGKENTTDGIKKGSVVLKTQDPIAQDGEPVKARWFVIPGMRTTSGSSIDDRNRRRFVTAWIFDELLDELSPHIQVLPDHIPLTICLSTSNGFTREENESLWRERWYARSLRTSDIAAATDMPVDLMMLDSWMDQILCNANLRATLFVAVQLHPLLAGTPPPGTSEGGAAVLLLPESLARQHKTARVATLHRPVRGPVNQPVDALSHALRWANVEPSCITHGWRTGLNATRAGALREPAMKLGLSAHTTDLDTTVGHAGIASPWLALACATSSLDAETAAQIVFVGQDDQVDCTVLKSANDDIVSPGLAEGLSHERAGQRFTVSPRSRTASRPKPHESKPNPFAHAARRLLSIDVWPVCMRADGPFGACYDNQFHACQPASVVYRPFRNRSPCAQQTKFRELRILGRRDRDHQ</sequence>
<accession>A0A7Z7B8F7</accession>
<feature type="region of interest" description="Disordered" evidence="1">
    <location>
        <begin position="433"/>
        <end position="458"/>
    </location>
</feature>
<proteinExistence type="predicted"/>
<evidence type="ECO:0000256" key="2">
    <source>
        <dbReference type="SAM" id="Phobius"/>
    </source>
</evidence>